<dbReference type="InterPro" id="IPR027372">
    <property type="entry name" value="Phytase-like_dom"/>
</dbReference>
<protein>
    <submittedName>
        <fullName evidence="5">Lamin tail domain-containing protein</fullName>
    </submittedName>
</protein>
<evidence type="ECO:0000259" key="4">
    <source>
        <dbReference type="PROSITE" id="PS51841"/>
    </source>
</evidence>
<dbReference type="RefSeq" id="WP_083524572.1">
    <property type="nucleotide sequence ID" value="NZ_JBHUNF010000004.1"/>
</dbReference>
<dbReference type="NCBIfam" id="TIGR01167">
    <property type="entry name" value="LPXTG_anchor"/>
    <property type="match status" value="1"/>
</dbReference>
<keyword evidence="6" id="KW-1185">Reference proteome</keyword>
<dbReference type="PROSITE" id="PS51841">
    <property type="entry name" value="LTD"/>
    <property type="match status" value="2"/>
</dbReference>
<feature type="domain" description="LTD" evidence="4">
    <location>
        <begin position="23"/>
        <end position="134"/>
    </location>
</feature>
<evidence type="ECO:0000313" key="5">
    <source>
        <dbReference type="EMBL" id="MFD2675242.1"/>
    </source>
</evidence>
<name>A0ABW5RJG5_9MICO</name>
<dbReference type="SUPFAM" id="SSF74853">
    <property type="entry name" value="Lamin A/C globular tail domain"/>
    <property type="match status" value="2"/>
</dbReference>
<dbReference type="Gene3D" id="2.60.40.1260">
    <property type="entry name" value="Lamin Tail domain"/>
    <property type="match status" value="2"/>
</dbReference>
<feature type="signal peptide" evidence="3">
    <location>
        <begin position="1"/>
        <end position="23"/>
    </location>
</feature>
<sequence length="720" mass="74677">MRLRGLTAAVGAAALLSGGFVFAAPAFAAPVSGTVQINEAESNGGTPGDWIELHNTGAEAVDLSGYILRDNDDAHTYVIPDGTTIEAGGFLVFDELDKAGNGHFDFGLGKEDTVRFYTPDGTLVDELAWVGHAADTIGIDPATGEIVPTVSTKGEANTAAPVSSLDGVVLNEIDSAPADAVELYNKGTTSIDLTGAELRDNSNDHRWRFPAGTVIEPDAFLVVDSKSAGQVFQEGQWVDGTFESAIGIGSGDSMRLIETETDLVIDEFSWTEHASYNGSEADATLSRCEDGIGKWKIGTPTLGAANVCVAKIPAPNTDPLPELGDDITVIDETPMFLEDSSGLDYADGHLWAIDNGTGTFWKLVVNDDGTVTPAEGWESGKRIQFAKDAGNPDAKGPDTEGITLDGQGMVYAASERDNAAKDVNMNTILRVDPNAAGPDLPAVAEWDLTAQLPAVEANTGIEAVEWVSNDVLAGKLVDANTGAAYDPATYPEATADGLFFVALEANGHVYAFALNADGTAALVADIDPGLGGAMALDYDHLTNQLWVVADNGFEGRMAALTFNGEATPAVKQYAGSASMTKLNNEGFATVPVDQCIDGNRPAYWFEDGVKVGALKLGAVPCEIAAAPVENPVESTPAVSTASAEPAAAEAGDSNTAEGLAETGADNLTWMLVVAGAIVVIGGGLFLLSRRGRQDDEDDLSDDTPAGDTPAGNAADADPTA</sequence>
<accession>A0ABW5RJG5</accession>
<proteinExistence type="predicted"/>
<evidence type="ECO:0000313" key="6">
    <source>
        <dbReference type="Proteomes" id="UP001597453"/>
    </source>
</evidence>
<keyword evidence="2" id="KW-0812">Transmembrane</keyword>
<keyword evidence="2" id="KW-0472">Membrane</keyword>
<evidence type="ECO:0000256" key="2">
    <source>
        <dbReference type="SAM" id="Phobius"/>
    </source>
</evidence>
<dbReference type="Proteomes" id="UP001597453">
    <property type="component" value="Unassembled WGS sequence"/>
</dbReference>
<dbReference type="EMBL" id="JBHUNF010000004">
    <property type="protein sequence ID" value="MFD2675242.1"/>
    <property type="molecule type" value="Genomic_DNA"/>
</dbReference>
<evidence type="ECO:0000256" key="1">
    <source>
        <dbReference type="SAM" id="MobiDB-lite"/>
    </source>
</evidence>
<feature type="region of interest" description="Disordered" evidence="1">
    <location>
        <begin position="692"/>
        <end position="720"/>
    </location>
</feature>
<dbReference type="SUPFAM" id="SSF101898">
    <property type="entry name" value="NHL repeat"/>
    <property type="match status" value="1"/>
</dbReference>
<feature type="domain" description="LTD" evidence="4">
    <location>
        <begin position="154"/>
        <end position="347"/>
    </location>
</feature>
<organism evidence="5 6">
    <name type="scientific">Gulosibacter bifidus</name>
    <dbReference type="NCBI Taxonomy" id="272239"/>
    <lineage>
        <taxon>Bacteria</taxon>
        <taxon>Bacillati</taxon>
        <taxon>Actinomycetota</taxon>
        <taxon>Actinomycetes</taxon>
        <taxon>Micrococcales</taxon>
        <taxon>Microbacteriaceae</taxon>
        <taxon>Gulosibacter</taxon>
    </lineage>
</organism>
<dbReference type="Pfam" id="PF13449">
    <property type="entry name" value="Phytase-like"/>
    <property type="match status" value="1"/>
</dbReference>
<feature type="region of interest" description="Disordered" evidence="1">
    <location>
        <begin position="635"/>
        <end position="657"/>
    </location>
</feature>
<dbReference type="InterPro" id="IPR036415">
    <property type="entry name" value="Lamin_tail_dom_sf"/>
</dbReference>
<dbReference type="Pfam" id="PF00932">
    <property type="entry name" value="LTD"/>
    <property type="match status" value="2"/>
</dbReference>
<keyword evidence="3" id="KW-0732">Signal</keyword>
<evidence type="ECO:0000256" key="3">
    <source>
        <dbReference type="SAM" id="SignalP"/>
    </source>
</evidence>
<keyword evidence="2" id="KW-1133">Transmembrane helix</keyword>
<reference evidence="6" key="1">
    <citation type="journal article" date="2019" name="Int. J. Syst. Evol. Microbiol.">
        <title>The Global Catalogue of Microorganisms (GCM) 10K type strain sequencing project: providing services to taxonomists for standard genome sequencing and annotation.</title>
        <authorList>
            <consortium name="The Broad Institute Genomics Platform"/>
            <consortium name="The Broad Institute Genome Sequencing Center for Infectious Disease"/>
            <person name="Wu L."/>
            <person name="Ma J."/>
        </authorList>
    </citation>
    <scope>NUCLEOTIDE SEQUENCE [LARGE SCALE GENOMIC DNA]</scope>
    <source>
        <strain evidence="6">TISTR 1511</strain>
    </source>
</reference>
<feature type="chain" id="PRO_5046952218" evidence="3">
    <location>
        <begin position="24"/>
        <end position="720"/>
    </location>
</feature>
<feature type="transmembrane region" description="Helical" evidence="2">
    <location>
        <begin position="667"/>
        <end position="687"/>
    </location>
</feature>
<comment type="caution">
    <text evidence="5">The sequence shown here is derived from an EMBL/GenBank/DDBJ whole genome shotgun (WGS) entry which is preliminary data.</text>
</comment>
<feature type="compositionally biased region" description="Low complexity" evidence="1">
    <location>
        <begin position="635"/>
        <end position="650"/>
    </location>
</feature>
<gene>
    <name evidence="5" type="ORF">ACFSUQ_08040</name>
</gene>
<dbReference type="InterPro" id="IPR001322">
    <property type="entry name" value="Lamin_tail_dom"/>
</dbReference>